<protein>
    <recommendedName>
        <fullName evidence="3">Secreted protein</fullName>
    </recommendedName>
</protein>
<evidence type="ECO:0000313" key="2">
    <source>
        <dbReference type="Proteomes" id="UP000067626"/>
    </source>
</evidence>
<name>A0A0K1EF16_CHOCO</name>
<reference evidence="1 2" key="1">
    <citation type="submission" date="2015-07" db="EMBL/GenBank/DDBJ databases">
        <title>Genome analysis of myxobacterium Chondromyces crocatus Cm c5 reveals a high potential for natural compound synthesis and the genetic basis for the loss of fruiting body formation.</title>
        <authorList>
            <person name="Zaburannyi N."/>
            <person name="Bunk B."/>
            <person name="Maier J."/>
            <person name="Overmann J."/>
            <person name="Mueller R."/>
        </authorList>
    </citation>
    <scope>NUCLEOTIDE SEQUENCE [LARGE SCALE GENOMIC DNA]</scope>
    <source>
        <strain evidence="1 2">Cm c5</strain>
    </source>
</reference>
<accession>A0A0K1EF16</accession>
<evidence type="ECO:0000313" key="1">
    <source>
        <dbReference type="EMBL" id="AKT39461.1"/>
    </source>
</evidence>
<organism evidence="1 2">
    <name type="scientific">Chondromyces crocatus</name>
    <dbReference type="NCBI Taxonomy" id="52"/>
    <lineage>
        <taxon>Bacteria</taxon>
        <taxon>Pseudomonadati</taxon>
        <taxon>Myxococcota</taxon>
        <taxon>Polyangia</taxon>
        <taxon>Polyangiales</taxon>
        <taxon>Polyangiaceae</taxon>
        <taxon>Chondromyces</taxon>
    </lineage>
</organism>
<gene>
    <name evidence="1" type="ORF">CMC5_036080</name>
</gene>
<sequence>MGVCRRMLPWFAAAGALWVGGCGATDDVLDEEITDEGSIEAGSVEEVVETDAQALTEGAPITTHNASCLHLTDQNTWSTYASYMAQVPNARSVGDVLLDLNRAGPMLTSSTRPAATGYKGGFRWNDGDMATADWIPQGMTAGVAAGKNVLLTAWHYPKTPDKGVRVSLVDISDMSGSAVNYRHLLMVRPTAAGNFTTVPIHGGGLTWYGNYIYMADTSNGIRVFDLTQIREVNTSATCEDAIGKTGSVWCAYGYKYVLPQVSAYVVPSSIAKPCKPTFSWLGKDTRASSSVVLSGEYCNAGDSPCPNGGTAGLGGRLYRWPVDTATNRLKLTSGVVRPERAYVMNEPNVQGVAPIMTNDDTTSYWLSSTRYGGALFKVSTTASRTAYLSGSSQWVRMPQGMHATASGTNLWTDTEGYESVTNPATGGRVVVYVNQASVD</sequence>
<dbReference type="PROSITE" id="PS51257">
    <property type="entry name" value="PROKAR_LIPOPROTEIN"/>
    <property type="match status" value="1"/>
</dbReference>
<evidence type="ECO:0008006" key="3">
    <source>
        <dbReference type="Google" id="ProtNLM"/>
    </source>
</evidence>
<dbReference type="AlphaFoldDB" id="A0A0K1EF16"/>
<proteinExistence type="predicted"/>
<dbReference type="Proteomes" id="UP000067626">
    <property type="component" value="Chromosome"/>
</dbReference>
<dbReference type="EMBL" id="CP012159">
    <property type="protein sequence ID" value="AKT39461.1"/>
    <property type="molecule type" value="Genomic_DNA"/>
</dbReference>
<keyword evidence="2" id="KW-1185">Reference proteome</keyword>
<dbReference type="STRING" id="52.CMC5_036080"/>
<dbReference type="KEGG" id="ccro:CMC5_036080"/>